<name>A0A841JPI3_9SPHI</name>
<dbReference type="AlphaFoldDB" id="A0A841JPI3"/>
<dbReference type="Proteomes" id="UP000548326">
    <property type="component" value="Unassembled WGS sequence"/>
</dbReference>
<evidence type="ECO:0000313" key="2">
    <source>
        <dbReference type="Proteomes" id="UP000548326"/>
    </source>
</evidence>
<proteinExistence type="predicted"/>
<dbReference type="RefSeq" id="WP_183589389.1">
    <property type="nucleotide sequence ID" value="NZ_JACHCA010000016.1"/>
</dbReference>
<dbReference type="EMBL" id="JACHCA010000016">
    <property type="protein sequence ID" value="MBB6130668.1"/>
    <property type="molecule type" value="Genomic_DNA"/>
</dbReference>
<dbReference type="PROSITE" id="PS51257">
    <property type="entry name" value="PROKAR_LIPOPROTEIN"/>
    <property type="match status" value="1"/>
</dbReference>
<organism evidence="1 2">
    <name type="scientific">Mucilaginibacter lappiensis</name>
    <dbReference type="NCBI Taxonomy" id="354630"/>
    <lineage>
        <taxon>Bacteria</taxon>
        <taxon>Pseudomonadati</taxon>
        <taxon>Bacteroidota</taxon>
        <taxon>Sphingobacteriia</taxon>
        <taxon>Sphingobacteriales</taxon>
        <taxon>Sphingobacteriaceae</taxon>
        <taxon>Mucilaginibacter</taxon>
    </lineage>
</organism>
<comment type="caution">
    <text evidence="1">The sequence shown here is derived from an EMBL/GenBank/DDBJ whole genome shotgun (WGS) entry which is preliminary data.</text>
</comment>
<reference evidence="1 2" key="1">
    <citation type="submission" date="2020-08" db="EMBL/GenBank/DDBJ databases">
        <title>Genomic Encyclopedia of Type Strains, Phase IV (KMG-V): Genome sequencing to study the core and pangenomes of soil and plant-associated prokaryotes.</title>
        <authorList>
            <person name="Whitman W."/>
        </authorList>
    </citation>
    <scope>NUCLEOTIDE SEQUENCE [LARGE SCALE GENOMIC DNA]</scope>
    <source>
        <strain evidence="1 2">MP601</strain>
    </source>
</reference>
<gene>
    <name evidence="1" type="ORF">HDF22_004811</name>
</gene>
<protein>
    <recommendedName>
        <fullName evidence="3">PKD domain-containing protein</fullName>
    </recommendedName>
</protein>
<evidence type="ECO:0000313" key="1">
    <source>
        <dbReference type="EMBL" id="MBB6130668.1"/>
    </source>
</evidence>
<accession>A0A841JPI3</accession>
<sequence length="254" mass="27811">MKILKKIGLFIGACYLMTACSPKENRTSLGIPIAKSELKFAVTQQAGHDNVIMVKNNTPGIIPFWDFGNGVSNKQQDTTILPFAGEFFIRFTAYSKGGPVSDSVKVKISNNDANYFKSPMWNLLTNGIAGKTWVWAADNPTGWVHGNGPQDAVVPQWWQVPASGLGADLNDEMSFNINGNANYLKITGKGQTKGIFTLDTLNKTLKITGADISEGSGNSTLYNIAKLTENELTIVQIGNGFSNQWLFKRKGYKY</sequence>
<evidence type="ECO:0008006" key="3">
    <source>
        <dbReference type="Google" id="ProtNLM"/>
    </source>
</evidence>